<name>A0AAU8WKD0_9VIBR</name>
<dbReference type="KEGG" id="vti:CEQ48_16315"/>
<dbReference type="Proteomes" id="UP000198371">
    <property type="component" value="Chromosome 1"/>
</dbReference>
<sequence>MRISATNLSHWSNERRAQDVLPILIRRLISATSTVNSITMPGGDSVNLPGWDGVISVLSGNPWVPDGLSYWEMGTSKDPAAKAQSDYAKRTEQLQPEQRAVAAFVFITPRRWAGKDNWLSKVRSENQWARVLAWDADDIEAWLESSATTSLWFGAQIGINGYGVVAIEQYWSDWQGQSNPAITYQSLVTGREQSGLALRNALDKRESLVAVVADSQSEAVAFVCGALLEHGYSKVAACVTSEEGWQFIDSNSGISFVVVSDNQLSNQKAPRDDMTLIVPLAAGDREFNLKGIGREASLHTQIELRRSRPDEFENALLSLGLDHADAARFSRSMGRSWTVFRRQFAANPAIKKPLWLSVTSTIALQVLTLVGAWNSRSEGDRLCVEHLANRAYEEVENDLIELAALDDAPVIKIGSLWKAKAPLELLNLMAPKLTDAVLSRFFNFAKSIYEEPDPVLELEESERWMASIYGKVRAQSGVILDGIADSIAKLGSFSEVNDELDIAGRHVRELVRHLLYDANEQRWLSVSSYLREFAEAAPHEFIGAVERSLRSPTRAVLSLLSETSAAGVHGRCWHANLLWALELLAWYPTRLNKVALILAELSKTEIKGNWGNTPFSSLLSLFRPWMPQTSAPQGARIQVINKVIAKFPDIGWQLLVKLTPRGNDCALPNAKPSWRDDDSGAGNGVSNAEYCSFVLTIGRMLVEKAAGSPTRIADLVSLVDSLDDDFRDSVIILVKSACEFDDDGKELVRSEVRKYLNWENSFNQNGESHDRYAADALRPIYDGLTPNDLILRHKWLFSSGWIELPDGRENDREETQRFKANLQVDAFNEIFDCYGWSGITKLAEVAGDCWLIGKLIAECSARAESAEWISNWYLSRSNTGFDALTSGALNCIDQNELSCFLTTCISTFSNLSVSATVLGGFLTNAPQTIELWQQLGELDEGIRDHFWDTVTIRYLVSSPEVLAFCVEKLLVASRPRAAIQTIHGREAELSSELLIRVLNQLASEGEEAVDFPQSWHIADLFEVLHLRQLHSELLTLEFTYYEVLHHSKYGTPNLYSELVTNPDLFMELVCLVYNPANSERETLSEQMFGVARTAGSVLNNLNATPGMDSTGLIDEDKFYSWVSVVRKMAQEHDRQEVTDHLIGKMLADWPCKKSLEIWPKAAISTLLEHDDAEEIRAGFSLGVRNSRGVTTRMPYDGGNQERTVAQKFRDYAAYWDITHPTVAAMICDIARYYDFDAKRMDEDGLWNEEC</sequence>
<dbReference type="AlphaFoldDB" id="A0AAU8WKD0"/>
<evidence type="ECO:0000313" key="2">
    <source>
        <dbReference type="Proteomes" id="UP000198371"/>
    </source>
</evidence>
<dbReference type="RefSeq" id="WP_089071953.1">
    <property type="nucleotide sequence ID" value="NZ_CP022353.1"/>
</dbReference>
<evidence type="ECO:0000313" key="1">
    <source>
        <dbReference type="EMBL" id="ASK56259.1"/>
    </source>
</evidence>
<accession>A0AAU8WKD0</accession>
<dbReference type="EMBL" id="CP022353">
    <property type="protein sequence ID" value="ASK56259.1"/>
    <property type="molecule type" value="Genomic_DNA"/>
</dbReference>
<proteinExistence type="predicted"/>
<evidence type="ECO:0008006" key="3">
    <source>
        <dbReference type="Google" id="ProtNLM"/>
    </source>
</evidence>
<protein>
    <recommendedName>
        <fullName evidence="3">XRE family transcriptional regulator</fullName>
    </recommendedName>
</protein>
<gene>
    <name evidence="1" type="ORF">CEQ48_16315</name>
</gene>
<reference evidence="2" key="1">
    <citation type="journal article" date="2017" name="Genome Announc.">
        <title>Complete Genome Sequence of Vibrio sp. Strain 2521-89, a Close Relative of Vibrio cholerae Isolated from Lake Water in New Mexico, USA.</title>
        <authorList>
            <person name="Liang K."/>
            <person name="Orata F.D."/>
            <person name="Winkjer N.S."/>
            <person name="Rowe L.A."/>
            <person name="Tarr C.L."/>
            <person name="Boucher Y."/>
        </authorList>
    </citation>
    <scope>NUCLEOTIDE SEQUENCE [LARGE SCALE GENOMIC DNA]</scope>
    <source>
        <strain evidence="2">2521-89</strain>
    </source>
</reference>
<keyword evidence="2" id="KW-1185">Reference proteome</keyword>
<organism evidence="1 2">
    <name type="scientific">Vibrio tarriae</name>
    <dbReference type="NCBI Taxonomy" id="2014742"/>
    <lineage>
        <taxon>Bacteria</taxon>
        <taxon>Pseudomonadati</taxon>
        <taxon>Pseudomonadota</taxon>
        <taxon>Gammaproteobacteria</taxon>
        <taxon>Vibrionales</taxon>
        <taxon>Vibrionaceae</taxon>
        <taxon>Vibrio</taxon>
    </lineage>
</organism>
<reference evidence="1 2" key="2">
    <citation type="submission" date="2017-06" db="EMBL/GenBank/DDBJ databases">
        <title>Complete genome sequence of Vibrio sp. 2521-89, a close relative of Vibrio cholerae isolated from lake water in New Mexico, USA.</title>
        <authorList>
            <person name="Liang K."/>
            <person name="Orata F.D."/>
            <person name="Winkjer N.S."/>
            <person name="Tarr C.L."/>
            <person name="Boucher Y."/>
        </authorList>
    </citation>
    <scope>NUCLEOTIDE SEQUENCE [LARGE SCALE GENOMIC DNA]</scope>
    <source>
        <strain evidence="1 2">2521-89</strain>
    </source>
</reference>